<organism evidence="2 3">
    <name type="scientific">Clostridium sardiniense</name>
    <name type="common">Clostridium absonum</name>
    <dbReference type="NCBI Taxonomy" id="29369"/>
    <lineage>
        <taxon>Bacteria</taxon>
        <taxon>Bacillati</taxon>
        <taxon>Bacillota</taxon>
        <taxon>Clostridia</taxon>
        <taxon>Eubacteriales</taxon>
        <taxon>Clostridiaceae</taxon>
        <taxon>Clostridium</taxon>
    </lineage>
</organism>
<evidence type="ECO:0000313" key="2">
    <source>
        <dbReference type="EMBL" id="MBY0756296.1"/>
    </source>
</evidence>
<name>A0ABS7KZQ8_CLOSR</name>
<proteinExistence type="predicted"/>
<feature type="transmembrane region" description="Helical" evidence="1">
    <location>
        <begin position="6"/>
        <end position="23"/>
    </location>
</feature>
<evidence type="ECO:0000313" key="3">
    <source>
        <dbReference type="Proteomes" id="UP001299068"/>
    </source>
</evidence>
<dbReference type="Proteomes" id="UP001299068">
    <property type="component" value="Unassembled WGS sequence"/>
</dbReference>
<protein>
    <submittedName>
        <fullName evidence="2">Uncharacterized protein</fullName>
    </submittedName>
</protein>
<accession>A0ABS7KZQ8</accession>
<dbReference type="EMBL" id="JAIKTU010000010">
    <property type="protein sequence ID" value="MBY0756296.1"/>
    <property type="molecule type" value="Genomic_DNA"/>
</dbReference>
<keyword evidence="1" id="KW-1133">Transmembrane helix</keyword>
<sequence length="55" mass="6409">MVELSSVLFLIIIVETIVIIGLLDKYTHSLRYIKLLEETISYEINKNKINKQEGE</sequence>
<dbReference type="RefSeq" id="WP_221861558.1">
    <property type="nucleotide sequence ID" value="NZ_JAIKTU010000010.1"/>
</dbReference>
<keyword evidence="3" id="KW-1185">Reference proteome</keyword>
<keyword evidence="1" id="KW-0812">Transmembrane</keyword>
<comment type="caution">
    <text evidence="2">The sequence shown here is derived from an EMBL/GenBank/DDBJ whole genome shotgun (WGS) entry which is preliminary data.</text>
</comment>
<evidence type="ECO:0000256" key="1">
    <source>
        <dbReference type="SAM" id="Phobius"/>
    </source>
</evidence>
<gene>
    <name evidence="2" type="ORF">K5V21_12645</name>
</gene>
<keyword evidence="1" id="KW-0472">Membrane</keyword>
<reference evidence="2 3" key="1">
    <citation type="journal article" date="2021" name="Cell Host Microbe">
        <title>in vivo commensal control of Clostridioides difficile virulence.</title>
        <authorList>
            <person name="Girinathan B.P."/>
            <person name="Dibenedetto N."/>
            <person name="Worley J.N."/>
            <person name="Peltier J."/>
            <person name="Arrieta-Ortiz M.L."/>
            <person name="Rupa Christinal Immanuel S."/>
            <person name="Lavin R."/>
            <person name="Delaney M.L."/>
            <person name="Cummins C."/>
            <person name="Hoffmann M."/>
            <person name="Luo Y."/>
            <person name="Gonzalez-Escalona N."/>
            <person name="Allard M."/>
            <person name="Onderdonk A.B."/>
            <person name="Gerber G.K."/>
            <person name="Sonenshein A.L."/>
            <person name="Baliga N."/>
            <person name="Dupuy B."/>
            <person name="Bry L."/>
        </authorList>
    </citation>
    <scope>NUCLEOTIDE SEQUENCE [LARGE SCALE GENOMIC DNA]</scope>
    <source>
        <strain evidence="2 3">DSM 599</strain>
    </source>
</reference>